<dbReference type="InterPro" id="IPR027795">
    <property type="entry name" value="CASTOR_ACT_dom"/>
</dbReference>
<dbReference type="NCBIfam" id="TIGR00657">
    <property type="entry name" value="asp_kinases"/>
    <property type="match status" value="1"/>
</dbReference>
<keyword evidence="11" id="KW-0220">Diaminopimelate biosynthesis</keyword>
<evidence type="ECO:0000256" key="9">
    <source>
        <dbReference type="ARBA" id="ARBA00022777"/>
    </source>
</evidence>
<feature type="binding site" evidence="14">
    <location>
        <position position="52"/>
    </location>
    <ligand>
        <name>substrate</name>
    </ligand>
</feature>
<dbReference type="InterPro" id="IPR001048">
    <property type="entry name" value="Asp/Glu/Uridylate_kinase"/>
</dbReference>
<evidence type="ECO:0000256" key="4">
    <source>
        <dbReference type="ARBA" id="ARBA00005139"/>
    </source>
</evidence>
<dbReference type="UniPathway" id="UPA00051">
    <property type="reaction ID" value="UER00462"/>
</dbReference>
<dbReference type="Pfam" id="PF13840">
    <property type="entry name" value="ACT_7"/>
    <property type="match status" value="1"/>
</dbReference>
<dbReference type="GO" id="GO:0009089">
    <property type="term" value="P:lysine biosynthetic process via diaminopimelate"/>
    <property type="evidence" value="ECO:0007669"/>
    <property type="project" value="UniProtKB-UniPathway"/>
</dbReference>
<comment type="caution">
    <text evidence="18">The sequence shown here is derived from an EMBL/GenBank/DDBJ whole genome shotgun (WGS) entry which is preliminary data.</text>
</comment>
<evidence type="ECO:0000256" key="2">
    <source>
        <dbReference type="ARBA" id="ARBA00004766"/>
    </source>
</evidence>
<dbReference type="GO" id="GO:0009088">
    <property type="term" value="P:threonine biosynthetic process"/>
    <property type="evidence" value="ECO:0007669"/>
    <property type="project" value="UniProtKB-UniPathway"/>
</dbReference>
<keyword evidence="10 14" id="KW-0067">ATP-binding</keyword>
<feature type="domain" description="ACT" evidence="17">
    <location>
        <begin position="340"/>
        <end position="398"/>
    </location>
</feature>
<dbReference type="InterPro" id="IPR045865">
    <property type="entry name" value="ACT-like_dom_sf"/>
</dbReference>
<comment type="function">
    <text evidence="1">Catalyzes the phosphorylation of the beta-carboxyl group of aspartic acid with ATP to yield 4-phospho-L-aspartate, which is involved in the branched biosynthetic pathway leading to the biosynthesis of amino acids threonine, isoleucine and methionine.</text>
</comment>
<evidence type="ECO:0000256" key="7">
    <source>
        <dbReference type="ARBA" id="ARBA00022679"/>
    </source>
</evidence>
<evidence type="ECO:0000256" key="3">
    <source>
        <dbReference type="ARBA" id="ARBA00004986"/>
    </source>
</evidence>
<dbReference type="Gene3D" id="3.30.2130.10">
    <property type="entry name" value="VC0802-like"/>
    <property type="match status" value="1"/>
</dbReference>
<comment type="pathway">
    <text evidence="3 16">Amino-acid biosynthesis; L-methionine biosynthesis via de novo pathway; L-homoserine from L-aspartate: step 1/3.</text>
</comment>
<feature type="binding site" evidence="14">
    <location>
        <position position="79"/>
    </location>
    <ligand>
        <name>substrate</name>
    </ligand>
</feature>
<evidence type="ECO:0000256" key="1">
    <source>
        <dbReference type="ARBA" id="ARBA00003121"/>
    </source>
</evidence>
<evidence type="ECO:0000259" key="17">
    <source>
        <dbReference type="PROSITE" id="PS51671"/>
    </source>
</evidence>
<comment type="pathway">
    <text evidence="4 16">Amino-acid biosynthesis; L-threonine biosynthesis; L-threonine from L-aspartate: step 1/5.</text>
</comment>
<dbReference type="InterPro" id="IPR001341">
    <property type="entry name" value="Asp_kinase"/>
</dbReference>
<comment type="similarity">
    <text evidence="5 15">Belongs to the aspartokinase family.</text>
</comment>
<dbReference type="EMBL" id="PTIS01000007">
    <property type="protein sequence ID" value="PPK48439.1"/>
    <property type="molecule type" value="Genomic_DNA"/>
</dbReference>
<dbReference type="RefSeq" id="WP_104409812.1">
    <property type="nucleotide sequence ID" value="NZ_PTIS01000007.1"/>
</dbReference>
<dbReference type="InterPro" id="IPR005260">
    <property type="entry name" value="Asp_kin_monofn"/>
</dbReference>
<dbReference type="PANTHER" id="PTHR21499">
    <property type="entry name" value="ASPARTATE KINASE"/>
    <property type="match status" value="1"/>
</dbReference>
<dbReference type="GO" id="GO:0009090">
    <property type="term" value="P:homoserine biosynthetic process"/>
    <property type="evidence" value="ECO:0007669"/>
    <property type="project" value="TreeGrafter"/>
</dbReference>
<dbReference type="Pfam" id="PF00696">
    <property type="entry name" value="AA_kinase"/>
    <property type="match status" value="1"/>
</dbReference>
<dbReference type="STRING" id="37659.GCA_000703125_02356"/>
<evidence type="ECO:0000313" key="19">
    <source>
        <dbReference type="Proteomes" id="UP000239863"/>
    </source>
</evidence>
<evidence type="ECO:0000256" key="10">
    <source>
        <dbReference type="ARBA" id="ARBA00022840"/>
    </source>
</evidence>
<dbReference type="GO" id="GO:0004072">
    <property type="term" value="F:aspartate kinase activity"/>
    <property type="evidence" value="ECO:0007669"/>
    <property type="project" value="UniProtKB-EC"/>
</dbReference>
<dbReference type="AlphaFoldDB" id="A0A2S6FY83"/>
<dbReference type="SUPFAM" id="SSF53633">
    <property type="entry name" value="Carbamate kinase-like"/>
    <property type="match status" value="1"/>
</dbReference>
<evidence type="ECO:0000313" key="18">
    <source>
        <dbReference type="EMBL" id="PPK48439.1"/>
    </source>
</evidence>
<dbReference type="PANTHER" id="PTHR21499:SF3">
    <property type="entry name" value="ASPARTOKINASE"/>
    <property type="match status" value="1"/>
</dbReference>
<gene>
    <name evidence="18" type="ORF">BD821_10776</name>
</gene>
<dbReference type="GO" id="GO:0005829">
    <property type="term" value="C:cytosol"/>
    <property type="evidence" value="ECO:0007669"/>
    <property type="project" value="TreeGrafter"/>
</dbReference>
<dbReference type="UniPathway" id="UPA00034">
    <property type="reaction ID" value="UER00015"/>
</dbReference>
<proteinExistence type="inferred from homology"/>
<evidence type="ECO:0000256" key="11">
    <source>
        <dbReference type="ARBA" id="ARBA00022915"/>
    </source>
</evidence>
<dbReference type="OrthoDB" id="9799110at2"/>
<sequence>MKILVQKFGGTSVSTIDRRKLVVQKVMEAKQKGYSPVVVVSAMGRKGEPYATDSLRFLVTDTFKSENHLATDLLMSCGEIISSVVMCDEFHKVGIKASPLTGGQAGIITNDIYNDASMIKVDTKNILNLLKNDTVPVITGFQGYNEEGFFTTLGRGGSDITASLLGVSLKSEEIEIYTDVDGIMTADPRIVMEPNLIHCISYNEVFQLADQGANVIHPRAIEIAMQGNIPIKIKNTLSKCKGTLINNLGEKTEGTIVTGITHMTNRIQVQLMLSENKDNMDYGNVLEVLAENHISIDLINVFPNEKIFTIDAKDLLKLKDIMDKSDLKYSFIEGCSKIAIIGNRIKGVPGVMAKILRILKDSNIEVLQTADSHTTIWCLIYDKDLERAINLLHKNFLK</sequence>
<organism evidence="18 19">
    <name type="scientific">Clostridium algidicarnis DSM 15099</name>
    <dbReference type="NCBI Taxonomy" id="1121295"/>
    <lineage>
        <taxon>Bacteria</taxon>
        <taxon>Bacillati</taxon>
        <taxon>Bacillota</taxon>
        <taxon>Clostridia</taxon>
        <taxon>Eubacteriales</taxon>
        <taxon>Clostridiaceae</taxon>
        <taxon>Clostridium</taxon>
    </lineage>
</organism>
<reference evidence="18 19" key="1">
    <citation type="submission" date="2018-02" db="EMBL/GenBank/DDBJ databases">
        <title>Genomic Encyclopedia of Archaeal and Bacterial Type Strains, Phase II (KMG-II): from individual species to whole genera.</title>
        <authorList>
            <person name="Goeker M."/>
        </authorList>
    </citation>
    <scope>NUCLEOTIDE SEQUENCE [LARGE SCALE GENOMIC DNA]</scope>
    <source>
        <strain evidence="18 19">DSM 15099</strain>
    </source>
</reference>
<evidence type="ECO:0000256" key="5">
    <source>
        <dbReference type="ARBA" id="ARBA00010122"/>
    </source>
</evidence>
<protein>
    <recommendedName>
        <fullName evidence="15">Aspartokinase</fullName>
        <ecNumber evidence="15">2.7.2.4</ecNumber>
    </recommendedName>
</protein>
<comment type="pathway">
    <text evidence="2 16">Amino-acid biosynthesis; L-lysine biosynthesis via DAP pathway; (S)-tetrahydrodipicolinate from L-aspartate: step 1/4.</text>
</comment>
<dbReference type="GO" id="GO:0005524">
    <property type="term" value="F:ATP binding"/>
    <property type="evidence" value="ECO:0007669"/>
    <property type="project" value="UniProtKB-KW"/>
</dbReference>
<comment type="catalytic activity">
    <reaction evidence="13 15">
        <text>L-aspartate + ATP = 4-phospho-L-aspartate + ADP</text>
        <dbReference type="Rhea" id="RHEA:23776"/>
        <dbReference type="ChEBI" id="CHEBI:29991"/>
        <dbReference type="ChEBI" id="CHEBI:30616"/>
        <dbReference type="ChEBI" id="CHEBI:57535"/>
        <dbReference type="ChEBI" id="CHEBI:456216"/>
        <dbReference type="EC" id="2.7.2.4"/>
    </reaction>
</comment>
<feature type="binding site" evidence="14">
    <location>
        <position position="189"/>
    </location>
    <ligand>
        <name>ATP</name>
        <dbReference type="ChEBI" id="CHEBI:30616"/>
    </ligand>
</feature>
<name>A0A2S6FY83_9CLOT</name>
<dbReference type="EC" id="2.7.2.4" evidence="15"/>
<dbReference type="PROSITE" id="PS00324">
    <property type="entry name" value="ASPARTOKINASE"/>
    <property type="match status" value="1"/>
</dbReference>
<keyword evidence="9 15" id="KW-0418">Kinase</keyword>
<dbReference type="InterPro" id="IPR018042">
    <property type="entry name" value="Aspartate_kinase_CS"/>
</dbReference>
<evidence type="ECO:0000256" key="6">
    <source>
        <dbReference type="ARBA" id="ARBA00022605"/>
    </source>
</evidence>
<evidence type="ECO:0000256" key="13">
    <source>
        <dbReference type="ARBA" id="ARBA00047872"/>
    </source>
</evidence>
<dbReference type="SUPFAM" id="SSF55021">
    <property type="entry name" value="ACT-like"/>
    <property type="match status" value="2"/>
</dbReference>
<dbReference type="PROSITE" id="PS51671">
    <property type="entry name" value="ACT"/>
    <property type="match status" value="1"/>
</dbReference>
<dbReference type="GO" id="GO:0019877">
    <property type="term" value="P:diaminopimelate biosynthetic process"/>
    <property type="evidence" value="ECO:0007669"/>
    <property type="project" value="UniProtKB-KW"/>
</dbReference>
<dbReference type="NCBIfam" id="NF006068">
    <property type="entry name" value="PRK08210.1"/>
    <property type="match status" value="1"/>
</dbReference>
<feature type="binding site" evidence="14">
    <location>
        <begin position="178"/>
        <end position="179"/>
    </location>
    <ligand>
        <name>ATP</name>
        <dbReference type="ChEBI" id="CHEBI:30616"/>
    </ligand>
</feature>
<dbReference type="UniPathway" id="UPA00050">
    <property type="reaction ID" value="UER00461"/>
</dbReference>
<evidence type="ECO:0000256" key="14">
    <source>
        <dbReference type="PIRSR" id="PIRSR000726-1"/>
    </source>
</evidence>
<accession>A0A2S6FY83</accession>
<evidence type="ECO:0000256" key="16">
    <source>
        <dbReference type="RuleBase" id="RU004249"/>
    </source>
</evidence>
<dbReference type="InterPro" id="IPR036393">
    <property type="entry name" value="AceGlu_kinase-like_sf"/>
</dbReference>
<dbReference type="PIRSF" id="PIRSF000726">
    <property type="entry name" value="Asp_kin"/>
    <property type="match status" value="1"/>
</dbReference>
<evidence type="ECO:0000256" key="12">
    <source>
        <dbReference type="ARBA" id="ARBA00023154"/>
    </source>
</evidence>
<evidence type="ECO:0000256" key="15">
    <source>
        <dbReference type="RuleBase" id="RU003448"/>
    </source>
</evidence>
<feature type="binding site" evidence="14">
    <location>
        <begin position="7"/>
        <end position="10"/>
    </location>
    <ligand>
        <name>ATP</name>
        <dbReference type="ChEBI" id="CHEBI:30616"/>
    </ligand>
</feature>
<keyword evidence="7 15" id="KW-0808">Transferase</keyword>
<dbReference type="Proteomes" id="UP000239863">
    <property type="component" value="Unassembled WGS sequence"/>
</dbReference>
<evidence type="ECO:0000256" key="8">
    <source>
        <dbReference type="ARBA" id="ARBA00022741"/>
    </source>
</evidence>
<dbReference type="Gene3D" id="3.40.1160.10">
    <property type="entry name" value="Acetylglutamate kinase-like"/>
    <property type="match status" value="1"/>
</dbReference>
<keyword evidence="12" id="KW-0457">Lysine biosynthesis</keyword>
<keyword evidence="8 14" id="KW-0547">Nucleotide-binding</keyword>
<keyword evidence="6 16" id="KW-0028">Amino-acid biosynthesis</keyword>
<dbReference type="InterPro" id="IPR002912">
    <property type="entry name" value="ACT_dom"/>
</dbReference>